<accession>A0A433SZ88</accession>
<dbReference type="AlphaFoldDB" id="A0A433SZ88"/>
<evidence type="ECO:0008006" key="4">
    <source>
        <dbReference type="Google" id="ProtNLM"/>
    </source>
</evidence>
<dbReference type="InterPro" id="IPR005502">
    <property type="entry name" value="Ribosyl_crysJ1"/>
</dbReference>
<dbReference type="InterPro" id="IPR036705">
    <property type="entry name" value="Ribosyl_crysJ1_sf"/>
</dbReference>
<dbReference type="SUPFAM" id="SSF101478">
    <property type="entry name" value="ADP-ribosylglycohydrolase"/>
    <property type="match status" value="1"/>
</dbReference>
<evidence type="ECO:0000313" key="2">
    <source>
        <dbReference type="EMBL" id="RUS74621.1"/>
    </source>
</evidence>
<proteinExistence type="predicted"/>
<organism evidence="2 3">
    <name type="scientific">Elysia chlorotica</name>
    <name type="common">Eastern emerald elysia</name>
    <name type="synonym">Sea slug</name>
    <dbReference type="NCBI Taxonomy" id="188477"/>
    <lineage>
        <taxon>Eukaryota</taxon>
        <taxon>Metazoa</taxon>
        <taxon>Spiralia</taxon>
        <taxon>Lophotrochozoa</taxon>
        <taxon>Mollusca</taxon>
        <taxon>Gastropoda</taxon>
        <taxon>Heterobranchia</taxon>
        <taxon>Euthyneura</taxon>
        <taxon>Panpulmonata</taxon>
        <taxon>Sacoglossa</taxon>
        <taxon>Placobranchoidea</taxon>
        <taxon>Plakobranchidae</taxon>
        <taxon>Elysia</taxon>
    </lineage>
</organism>
<gene>
    <name evidence="2" type="ORF">EGW08_017625</name>
</gene>
<dbReference type="Proteomes" id="UP000271974">
    <property type="component" value="Unassembled WGS sequence"/>
</dbReference>
<evidence type="ECO:0000313" key="3">
    <source>
        <dbReference type="Proteomes" id="UP000271974"/>
    </source>
</evidence>
<feature type="region of interest" description="Disordered" evidence="1">
    <location>
        <begin position="79"/>
        <end position="103"/>
    </location>
</feature>
<comment type="caution">
    <text evidence="2">The sequence shown here is derived from an EMBL/GenBank/DDBJ whole genome shotgun (WGS) entry which is preliminary data.</text>
</comment>
<reference evidence="2 3" key="1">
    <citation type="submission" date="2019-01" db="EMBL/GenBank/DDBJ databases">
        <title>A draft genome assembly of the solar-powered sea slug Elysia chlorotica.</title>
        <authorList>
            <person name="Cai H."/>
            <person name="Li Q."/>
            <person name="Fang X."/>
            <person name="Li J."/>
            <person name="Curtis N.E."/>
            <person name="Altenburger A."/>
            <person name="Shibata T."/>
            <person name="Feng M."/>
            <person name="Maeda T."/>
            <person name="Schwartz J.A."/>
            <person name="Shigenobu S."/>
            <person name="Lundholm N."/>
            <person name="Nishiyama T."/>
            <person name="Yang H."/>
            <person name="Hasebe M."/>
            <person name="Li S."/>
            <person name="Pierce S.K."/>
            <person name="Wang J."/>
        </authorList>
    </citation>
    <scope>NUCLEOTIDE SEQUENCE [LARGE SCALE GENOMIC DNA]</scope>
    <source>
        <strain evidence="2">EC2010</strain>
        <tissue evidence="2">Whole organism of an adult</tissue>
    </source>
</reference>
<dbReference type="InterPro" id="IPR050792">
    <property type="entry name" value="ADP-ribosylglycohydrolase"/>
</dbReference>
<dbReference type="EMBL" id="RQTK01000814">
    <property type="protein sequence ID" value="RUS74621.1"/>
    <property type="molecule type" value="Genomic_DNA"/>
</dbReference>
<dbReference type="PANTHER" id="PTHR16222">
    <property type="entry name" value="ADP-RIBOSYLGLYCOHYDROLASE"/>
    <property type="match status" value="1"/>
</dbReference>
<keyword evidence="3" id="KW-1185">Reference proteome</keyword>
<sequence>MHCIRITIMFRRSRLLNLICRRSAKSLSSEWPVVNQRTEGHVLVCERHMRCFSLSAPTASVLGLILLTQKPLCVDSPAHIRSRSHSQHSGSESDEDVSEKKEVMSKPAISEALKKAKAEALWGLFVADSLAMPVHWFYNPSDIKKHYGNWLTGYVAPNDKHPSSILRLSAVDGSGRGSSTSSQSVIGNVILHDKLKYWTGGDSSNHYHQGMKAGDNTLNAVMALKELQTMNRVDHDLVNPERDVRASVLADYVAFMTTPGSHNDTYAESFHRAFFKDWMNGEKPTQADELLEFAEKRSKTHMAGHPDHQLAVIGSLVATIPWIVRNAHRPEKDCAQSVVDFVRLTHPVPSLIQYVDTYARLLHAVLNGKDLRTEVMRVFGHSIFGGPSNRDRILAILDKSESIPRGSEQRLNLYQELTSTLGSACYIEGAMKSMLLLALEFSDDFQGGVLANANCGGENCHRGAALGALLGAAAANGKQGGVPAKLKDGLHALKADIEHAVTEMNRGF</sequence>
<evidence type="ECO:0000256" key="1">
    <source>
        <dbReference type="SAM" id="MobiDB-lite"/>
    </source>
</evidence>
<dbReference type="STRING" id="188477.A0A433SZ88"/>
<dbReference type="PANTHER" id="PTHR16222:SF34">
    <property type="entry name" value="ADP-RIBOSYLGLYCOHYDROLASE"/>
    <property type="match status" value="1"/>
</dbReference>
<dbReference type="Pfam" id="PF03747">
    <property type="entry name" value="ADP_ribosyl_GH"/>
    <property type="match status" value="1"/>
</dbReference>
<dbReference type="OrthoDB" id="524326at2759"/>
<protein>
    <recommendedName>
        <fullName evidence="4">ADP-ribosylglycohydrolase</fullName>
    </recommendedName>
</protein>
<name>A0A433SZ88_ELYCH</name>
<dbReference type="Gene3D" id="1.10.4080.10">
    <property type="entry name" value="ADP-ribosylation/Crystallin J1"/>
    <property type="match status" value="1"/>
</dbReference>